<evidence type="ECO:0000256" key="11">
    <source>
        <dbReference type="ARBA" id="ARBA00056660"/>
    </source>
</evidence>
<dbReference type="PANTHER" id="PTHR16631">
    <property type="entry name" value="GLUCAN 1,3-BETA-GLUCOSIDASE"/>
    <property type="match status" value="1"/>
</dbReference>
<feature type="signal peptide" evidence="14">
    <location>
        <begin position="1"/>
        <end position="19"/>
    </location>
</feature>
<dbReference type="OrthoDB" id="941679at2759"/>
<organism evidence="15 16">
    <name type="scientific">Henningerozyma blattae (strain ATCC 34711 / CBS 6284 / DSM 70876 / NBRC 10599 / NRRL Y-10934 / UCD 77-7)</name>
    <name type="common">Yeast</name>
    <name type="synonym">Tetrapisispora blattae</name>
    <dbReference type="NCBI Taxonomy" id="1071380"/>
    <lineage>
        <taxon>Eukaryota</taxon>
        <taxon>Fungi</taxon>
        <taxon>Dikarya</taxon>
        <taxon>Ascomycota</taxon>
        <taxon>Saccharomycotina</taxon>
        <taxon>Saccharomycetes</taxon>
        <taxon>Saccharomycetales</taxon>
        <taxon>Saccharomycetaceae</taxon>
        <taxon>Henningerozyma</taxon>
    </lineage>
</organism>
<feature type="compositionally biased region" description="Polar residues" evidence="13">
    <location>
        <begin position="115"/>
        <end position="124"/>
    </location>
</feature>
<dbReference type="SUPFAM" id="SSF51445">
    <property type="entry name" value="(Trans)glycosidases"/>
    <property type="match status" value="1"/>
</dbReference>
<name>I2H294_HENB6</name>
<dbReference type="GO" id="GO:0009986">
    <property type="term" value="C:cell surface"/>
    <property type="evidence" value="ECO:0007669"/>
    <property type="project" value="TreeGrafter"/>
</dbReference>
<keyword evidence="8" id="KW-0325">Glycoprotein</keyword>
<dbReference type="HOGENOM" id="CLU_027285_1_0_1"/>
<keyword evidence="6 14" id="KW-0732">Signal</keyword>
<dbReference type="Gene3D" id="3.20.20.80">
    <property type="entry name" value="Glycosidases"/>
    <property type="match status" value="2"/>
</dbReference>
<feature type="compositionally biased region" description="Low complexity" evidence="13">
    <location>
        <begin position="83"/>
        <end position="114"/>
    </location>
</feature>
<evidence type="ECO:0000256" key="13">
    <source>
        <dbReference type="SAM" id="MobiDB-lite"/>
    </source>
</evidence>
<dbReference type="InterPro" id="IPR050732">
    <property type="entry name" value="Beta-glucan_modifiers"/>
</dbReference>
<evidence type="ECO:0000256" key="2">
    <source>
        <dbReference type="ARBA" id="ARBA00008773"/>
    </source>
</evidence>
<dbReference type="InterPro" id="IPR017853">
    <property type="entry name" value="GH"/>
</dbReference>
<evidence type="ECO:0000256" key="3">
    <source>
        <dbReference type="ARBA" id="ARBA00022512"/>
    </source>
</evidence>
<evidence type="ECO:0000256" key="12">
    <source>
        <dbReference type="RuleBase" id="RU004335"/>
    </source>
</evidence>
<dbReference type="GO" id="GO:0071555">
    <property type="term" value="P:cell wall organization"/>
    <property type="evidence" value="ECO:0007669"/>
    <property type="project" value="UniProtKB-KW"/>
</dbReference>
<comment type="similarity">
    <text evidence="2 12">Belongs to the glycosyl hydrolase 17 family.</text>
</comment>
<dbReference type="FunCoup" id="I2H294">
    <property type="interactions" value="124"/>
</dbReference>
<keyword evidence="9" id="KW-0326">Glycosidase</keyword>
<dbReference type="GO" id="GO:0005975">
    <property type="term" value="P:carbohydrate metabolic process"/>
    <property type="evidence" value="ECO:0007669"/>
    <property type="project" value="InterPro"/>
</dbReference>
<dbReference type="GO" id="GO:0000747">
    <property type="term" value="P:conjugation with cellular fusion"/>
    <property type="evidence" value="ECO:0007669"/>
    <property type="project" value="EnsemblFungi"/>
</dbReference>
<keyword evidence="16" id="KW-1185">Reference proteome</keyword>
<evidence type="ECO:0000313" key="15">
    <source>
        <dbReference type="EMBL" id="CCH60496.1"/>
    </source>
</evidence>
<evidence type="ECO:0000256" key="1">
    <source>
        <dbReference type="ARBA" id="ARBA00004191"/>
    </source>
</evidence>
<accession>I2H294</accession>
<dbReference type="eggNOG" id="ENOG502QTKT">
    <property type="taxonomic scope" value="Eukaryota"/>
</dbReference>
<dbReference type="GeneID" id="14495476"/>
<reference evidence="15 16" key="1">
    <citation type="journal article" date="2011" name="Proc. Natl. Acad. Sci. U.S.A.">
        <title>Evolutionary erosion of yeast sex chromosomes by mating-type switching accidents.</title>
        <authorList>
            <person name="Gordon J.L."/>
            <person name="Armisen D."/>
            <person name="Proux-Wera E."/>
            <person name="Oheigeartaigh S.S."/>
            <person name="Byrne K.P."/>
            <person name="Wolfe K.H."/>
        </authorList>
    </citation>
    <scope>NUCLEOTIDE SEQUENCE [LARGE SCALE GENOMIC DNA]</scope>
    <source>
        <strain evidence="16">ATCC 34711 / CBS 6284 / DSM 70876 / NBRC 10599 / NRRL Y-10934 / UCD 77-7</strain>
    </source>
</reference>
<evidence type="ECO:0008006" key="17">
    <source>
        <dbReference type="Google" id="ProtNLM"/>
    </source>
</evidence>
<dbReference type="KEGG" id="tbl:TBLA_0C07050"/>
<evidence type="ECO:0000256" key="8">
    <source>
        <dbReference type="ARBA" id="ARBA00023180"/>
    </source>
</evidence>
<evidence type="ECO:0000256" key="6">
    <source>
        <dbReference type="ARBA" id="ARBA00022729"/>
    </source>
</evidence>
<evidence type="ECO:0000256" key="10">
    <source>
        <dbReference type="ARBA" id="ARBA00023316"/>
    </source>
</evidence>
<evidence type="ECO:0000256" key="14">
    <source>
        <dbReference type="SAM" id="SignalP"/>
    </source>
</evidence>
<dbReference type="GO" id="GO:0005773">
    <property type="term" value="C:vacuole"/>
    <property type="evidence" value="ECO:0007669"/>
    <property type="project" value="EnsemblFungi"/>
</dbReference>
<dbReference type="EMBL" id="HE806318">
    <property type="protein sequence ID" value="CCH60496.1"/>
    <property type="molecule type" value="Genomic_DNA"/>
</dbReference>
<sequence length="412" mass="43225">MKLTNLLASASLLGAAAVAAPAKQAHQHKDKRAVVTTTVHTQVTVVVTAGQQNAVQTNVVETDEVETTNVAAINENVVLGSSNNNNNNNQANTEATQATTQANTEETVEAAQQASTKPASTEVESSPVASTQAASTQAASTQAASTKSSASSGDFSASAKGICYTPYTDQGGCKSSSEVASDLQTINSYSTLRLYGTDCNQVANVMQAKASGQKLFLGIYDVSDIQGSVDAIKSAVEAYGSWDDVMTVSVGNELVNGGQATPSQVGQYVATARAALSAAGYSGPVVAVDTFIAIINNPELCQYSDYMACNAHAYFDQYTTAQDAGPWVLEQIQRVYTTCGGSKSVTITETGWPSKGETYGVAVPSKQNQRDAIDSISQTCGNDVFLYTTFNDYWKADGPYGVEKYFGIYSSE</sequence>
<dbReference type="RefSeq" id="XP_004180015.1">
    <property type="nucleotide sequence ID" value="XM_004179967.1"/>
</dbReference>
<protein>
    <recommendedName>
        <fullName evidence="17">Glycoside hydrolase family 17 protein</fullName>
    </recommendedName>
</protein>
<dbReference type="InParanoid" id="I2H294"/>
<comment type="function">
    <text evidence="11">Glucanases possibly play a role in cell expansion during growth, in cell-cell fusion during mating, and in spore release during sporulation.</text>
</comment>
<proteinExistence type="inferred from homology"/>
<dbReference type="GO" id="GO:0005576">
    <property type="term" value="C:extracellular region"/>
    <property type="evidence" value="ECO:0007669"/>
    <property type="project" value="EnsemblFungi"/>
</dbReference>
<feature type="compositionally biased region" description="Low complexity" evidence="13">
    <location>
        <begin position="125"/>
        <end position="136"/>
    </location>
</feature>
<dbReference type="PANTHER" id="PTHR16631:SF14">
    <property type="entry name" value="FAMILY 17 GLUCOSIDASE SCW10-RELATED"/>
    <property type="match status" value="1"/>
</dbReference>
<dbReference type="GO" id="GO:0042973">
    <property type="term" value="F:glucan endo-1,3-beta-D-glucosidase activity"/>
    <property type="evidence" value="ECO:0007669"/>
    <property type="project" value="TreeGrafter"/>
</dbReference>
<dbReference type="GO" id="GO:0009277">
    <property type="term" value="C:fungal-type cell wall"/>
    <property type="evidence" value="ECO:0007669"/>
    <property type="project" value="EnsemblFungi"/>
</dbReference>
<keyword evidence="7" id="KW-0378">Hydrolase</keyword>
<dbReference type="Pfam" id="PF00332">
    <property type="entry name" value="Glyco_hydro_17"/>
    <property type="match status" value="1"/>
</dbReference>
<dbReference type="STRING" id="1071380.I2H294"/>
<comment type="subcellular location">
    <subcellularLocation>
        <location evidence="1">Secreted</location>
        <location evidence="1">Cell wall</location>
    </subcellularLocation>
</comment>
<keyword evidence="4" id="KW-0964">Secreted</keyword>
<feature type="chain" id="PRO_5003659558" description="Glycoside hydrolase family 17 protein" evidence="14">
    <location>
        <begin position="20"/>
        <end position="412"/>
    </location>
</feature>
<gene>
    <name evidence="15" type="primary">TBLA0C07050</name>
    <name evidence="15" type="ORF">TBLA_0C07050</name>
</gene>
<dbReference type="AlphaFoldDB" id="I2H294"/>
<dbReference type="Proteomes" id="UP000002866">
    <property type="component" value="Chromosome 3"/>
</dbReference>
<evidence type="ECO:0000313" key="16">
    <source>
        <dbReference type="Proteomes" id="UP000002866"/>
    </source>
</evidence>
<keyword evidence="3" id="KW-0134">Cell wall</keyword>
<feature type="region of interest" description="Disordered" evidence="13">
    <location>
        <begin position="79"/>
        <end position="136"/>
    </location>
</feature>
<dbReference type="InterPro" id="IPR000490">
    <property type="entry name" value="Glyco_hydro_17"/>
</dbReference>
<evidence type="ECO:0000256" key="4">
    <source>
        <dbReference type="ARBA" id="ARBA00022525"/>
    </source>
</evidence>
<evidence type="ECO:0000256" key="9">
    <source>
        <dbReference type="ARBA" id="ARBA00023295"/>
    </source>
</evidence>
<evidence type="ECO:0000256" key="5">
    <source>
        <dbReference type="ARBA" id="ARBA00022685"/>
    </source>
</evidence>
<keyword evidence="10" id="KW-0961">Cell wall biogenesis/degradation</keyword>
<dbReference type="FunFam" id="3.20.20.80:FF:000111">
    <property type="entry name" value="Soluble cell wall protein"/>
    <property type="match status" value="1"/>
</dbReference>
<evidence type="ECO:0000256" key="7">
    <source>
        <dbReference type="ARBA" id="ARBA00022801"/>
    </source>
</evidence>
<dbReference type="OMA" id="NTFGAEK"/>
<keyword evidence="5" id="KW-0165">Cleavage on pair of basic residues</keyword>